<dbReference type="AlphaFoldDB" id="A0A147I6C6"/>
<dbReference type="Gene3D" id="3.40.250.10">
    <property type="entry name" value="Rhodanese-like domain"/>
    <property type="match status" value="2"/>
</dbReference>
<dbReference type="InterPro" id="IPR036873">
    <property type="entry name" value="Rhodanese-like_dom_sf"/>
</dbReference>
<dbReference type="CDD" id="cd01449">
    <property type="entry name" value="TST_Repeat_2"/>
    <property type="match status" value="1"/>
</dbReference>
<evidence type="ECO:0000256" key="2">
    <source>
        <dbReference type="ARBA" id="ARBA00022737"/>
    </source>
</evidence>
<proteinExistence type="predicted"/>
<dbReference type="CDD" id="cd01448">
    <property type="entry name" value="TST_Repeat_1"/>
    <property type="match status" value="1"/>
</dbReference>
<dbReference type="InterPro" id="IPR001307">
    <property type="entry name" value="Thiosulphate_STrfase_CS"/>
</dbReference>
<dbReference type="PATRIC" id="fig|869719.3.peg.493"/>
<feature type="domain" description="Rhodanese" evidence="4">
    <location>
        <begin position="15"/>
        <end position="135"/>
    </location>
</feature>
<keyword evidence="6" id="KW-1185">Reference proteome</keyword>
<keyword evidence="2" id="KW-0677">Repeat</keyword>
<protein>
    <recommendedName>
        <fullName evidence="3">Sulfurtransferase</fullName>
    </recommendedName>
</protein>
<organism evidence="5 6">
    <name type="scientific">Sphingomonas endophytica</name>
    <dbReference type="NCBI Taxonomy" id="869719"/>
    <lineage>
        <taxon>Bacteria</taxon>
        <taxon>Pseudomonadati</taxon>
        <taxon>Pseudomonadota</taxon>
        <taxon>Alphaproteobacteria</taxon>
        <taxon>Sphingomonadales</taxon>
        <taxon>Sphingomonadaceae</taxon>
        <taxon>Sphingomonas</taxon>
    </lineage>
</organism>
<dbReference type="OrthoDB" id="9781034at2"/>
<gene>
    <name evidence="5" type="primary">sseA</name>
    <name evidence="5" type="ORF">NS334_05435</name>
</gene>
<sequence>MHDLVSTEWLAANAHAPGLRILDASYHIGLPAEGPRDAAAEFAAAHIPGATFMDLVAFNEPGAALPSTMPGAAHFAALAGRVGLRGDDRIVLYDDAPHRTAARAWVMLRAFGFGQVALLDGGLAKWKVEGRPLEQGMPTVATTTVDVAEAGIGVLDLPAMRSLYAGGATQIVDARSAARFTGVEADPRPGVAPGHIPGSRNLPYPQLFNSDGTWKQGEALASAFVAAGIDPTRPMAMTCGSGITASVLAFGAHLLGQDAAVYDGSWTEWGGDAATPKAIGDS</sequence>
<dbReference type="PROSITE" id="PS00683">
    <property type="entry name" value="RHODANESE_2"/>
    <property type="match status" value="1"/>
</dbReference>
<feature type="domain" description="Rhodanese" evidence="4">
    <location>
        <begin position="165"/>
        <end position="278"/>
    </location>
</feature>
<evidence type="ECO:0000256" key="1">
    <source>
        <dbReference type="ARBA" id="ARBA00022679"/>
    </source>
</evidence>
<reference evidence="5 6" key="1">
    <citation type="journal article" date="2016" name="Front. Microbiol.">
        <title>Genomic Resource of Rice Seed Associated Bacteria.</title>
        <authorList>
            <person name="Midha S."/>
            <person name="Bansal K."/>
            <person name="Sharma S."/>
            <person name="Kumar N."/>
            <person name="Patil P.P."/>
            <person name="Chaudhry V."/>
            <person name="Patil P.B."/>
        </authorList>
    </citation>
    <scope>NUCLEOTIDE SEQUENCE [LARGE SCALE GENOMIC DNA]</scope>
    <source>
        <strain evidence="5 6">NS334</strain>
    </source>
</reference>
<dbReference type="RefSeq" id="WP_058754953.1">
    <property type="nucleotide sequence ID" value="NZ_LDTB01000011.1"/>
</dbReference>
<dbReference type="PANTHER" id="PTHR11364">
    <property type="entry name" value="THIOSULFATE SULFERTANSFERASE"/>
    <property type="match status" value="1"/>
</dbReference>
<name>A0A147I6C6_9SPHN</name>
<keyword evidence="5" id="KW-0670">Pyruvate</keyword>
<dbReference type="Pfam" id="PF00581">
    <property type="entry name" value="Rhodanese"/>
    <property type="match status" value="2"/>
</dbReference>
<dbReference type="Proteomes" id="UP000074310">
    <property type="component" value="Unassembled WGS sequence"/>
</dbReference>
<comment type="caution">
    <text evidence="5">The sequence shown here is derived from an EMBL/GenBank/DDBJ whole genome shotgun (WGS) entry which is preliminary data.</text>
</comment>
<dbReference type="InterPro" id="IPR045078">
    <property type="entry name" value="TST/MPST-like"/>
</dbReference>
<dbReference type="InterPro" id="IPR001763">
    <property type="entry name" value="Rhodanese-like_dom"/>
</dbReference>
<dbReference type="SUPFAM" id="SSF52821">
    <property type="entry name" value="Rhodanese/Cell cycle control phosphatase"/>
    <property type="match status" value="2"/>
</dbReference>
<accession>A0A147I6C6</accession>
<dbReference type="GO" id="GO:0004792">
    <property type="term" value="F:thiosulfate-cyanide sulfurtransferase activity"/>
    <property type="evidence" value="ECO:0007669"/>
    <property type="project" value="InterPro"/>
</dbReference>
<evidence type="ECO:0000256" key="3">
    <source>
        <dbReference type="RuleBase" id="RU000507"/>
    </source>
</evidence>
<evidence type="ECO:0000259" key="4">
    <source>
        <dbReference type="PROSITE" id="PS50206"/>
    </source>
</evidence>
<evidence type="ECO:0000313" key="6">
    <source>
        <dbReference type="Proteomes" id="UP000074310"/>
    </source>
</evidence>
<evidence type="ECO:0000313" key="5">
    <source>
        <dbReference type="EMBL" id="KTT74422.1"/>
    </source>
</evidence>
<dbReference type="PROSITE" id="PS50206">
    <property type="entry name" value="RHODANESE_3"/>
    <property type="match status" value="2"/>
</dbReference>
<dbReference type="FunFam" id="3.40.250.10:FF:000001">
    <property type="entry name" value="Sulfurtransferase"/>
    <property type="match status" value="1"/>
</dbReference>
<dbReference type="PANTHER" id="PTHR11364:SF27">
    <property type="entry name" value="SULFURTRANSFERASE"/>
    <property type="match status" value="1"/>
</dbReference>
<keyword evidence="1 3" id="KW-0808">Transferase</keyword>
<dbReference type="SMART" id="SM00450">
    <property type="entry name" value="RHOD"/>
    <property type="match status" value="2"/>
</dbReference>
<dbReference type="EMBL" id="LDTB01000011">
    <property type="protein sequence ID" value="KTT74422.1"/>
    <property type="molecule type" value="Genomic_DNA"/>
</dbReference>